<evidence type="ECO:0000313" key="2">
    <source>
        <dbReference type="EMBL" id="KPV50562.1"/>
    </source>
</evidence>
<proteinExistence type="predicted"/>
<dbReference type="InterPro" id="IPR001279">
    <property type="entry name" value="Metallo-B-lactamas"/>
</dbReference>
<feature type="domain" description="Metallo-beta-lactamase" evidence="1">
    <location>
        <begin position="73"/>
        <end position="243"/>
    </location>
</feature>
<sequence>MNAPICATCGTQFPPQAGLPDTCPICDDERQYVGSQGQQWTSLSTLQAERRNRIEDHEPKLTGIGTEPKFGIGQRALLVQTPQGNVLWDCITLIDDATIQAVRALGGISAIAISHPHYYSCMVEWSQAFGGVPIHLHAADREHVVRPDPAIVFWEGDTQALPGGLTIIRCGGHFAGSAVLHWPAGAQGRGALLTGDSIQVVQDRRWVSFMRSYPNLIPLPARAVQHIVDSVEPYAYDRIYGAWWETVVAHDAGQAVRASAERYMRALEGTGF</sequence>
<gene>
    <name evidence="2" type="ORF">SE17_26195</name>
</gene>
<dbReference type="InterPro" id="IPR036866">
    <property type="entry name" value="RibonucZ/Hydroxyglut_hydro"/>
</dbReference>
<dbReference type="SMART" id="SM00849">
    <property type="entry name" value="Lactamase_B"/>
    <property type="match status" value="1"/>
</dbReference>
<dbReference type="PATRIC" id="fig|186479.3.peg.1394"/>
<evidence type="ECO:0000259" key="1">
    <source>
        <dbReference type="SMART" id="SM00849"/>
    </source>
</evidence>
<reference evidence="2 3" key="1">
    <citation type="submission" date="2015-09" db="EMBL/GenBank/DDBJ databases">
        <title>Draft genome sequence of Kouleothrix aurantiaca JCM 19913.</title>
        <authorList>
            <person name="Hemp J."/>
        </authorList>
    </citation>
    <scope>NUCLEOTIDE SEQUENCE [LARGE SCALE GENOMIC DNA]</scope>
    <source>
        <strain evidence="2 3">COM-B</strain>
    </source>
</reference>
<dbReference type="SUPFAM" id="SSF56281">
    <property type="entry name" value="Metallo-hydrolase/oxidoreductase"/>
    <property type="match status" value="1"/>
</dbReference>
<dbReference type="Proteomes" id="UP000050509">
    <property type="component" value="Unassembled WGS sequence"/>
</dbReference>
<dbReference type="PANTHER" id="PTHR36839">
    <property type="entry name" value="METALLO-BETA-LACTAMASE FAMILY PROTEIN (AFU_ORTHOLOGUE AFUA_5G12770)"/>
    <property type="match status" value="1"/>
</dbReference>
<comment type="caution">
    <text evidence="2">The sequence shown here is derived from an EMBL/GenBank/DDBJ whole genome shotgun (WGS) entry which is preliminary data.</text>
</comment>
<dbReference type="EMBL" id="LJCR01001325">
    <property type="protein sequence ID" value="KPV50562.1"/>
    <property type="molecule type" value="Genomic_DNA"/>
</dbReference>
<accession>A0A0P9DKZ4</accession>
<keyword evidence="3" id="KW-1185">Reference proteome</keyword>
<evidence type="ECO:0000313" key="3">
    <source>
        <dbReference type="Proteomes" id="UP000050509"/>
    </source>
</evidence>
<dbReference type="PANTHER" id="PTHR36839:SF1">
    <property type="entry name" value="METALLO-BETA-LACTAMASE FAMILY PROTEIN (AFU_ORTHOLOGUE AFUA_5G12770)"/>
    <property type="match status" value="1"/>
</dbReference>
<protein>
    <submittedName>
        <fullName evidence="2">Beta-lactamase</fullName>
    </submittedName>
</protein>
<name>A0A0P9DKZ4_9CHLR</name>
<dbReference type="Gene3D" id="3.60.15.10">
    <property type="entry name" value="Ribonuclease Z/Hydroxyacylglutathione hydrolase-like"/>
    <property type="match status" value="1"/>
</dbReference>
<organism evidence="2 3">
    <name type="scientific">Kouleothrix aurantiaca</name>
    <dbReference type="NCBI Taxonomy" id="186479"/>
    <lineage>
        <taxon>Bacteria</taxon>
        <taxon>Bacillati</taxon>
        <taxon>Chloroflexota</taxon>
        <taxon>Chloroflexia</taxon>
        <taxon>Chloroflexales</taxon>
        <taxon>Roseiflexineae</taxon>
        <taxon>Roseiflexaceae</taxon>
        <taxon>Kouleothrix</taxon>
    </lineage>
</organism>
<dbReference type="AlphaFoldDB" id="A0A0P9DKZ4"/>